<reference evidence="6" key="1">
    <citation type="journal article" date="2019" name="Int. J. Syst. Evol. Microbiol.">
        <title>The Global Catalogue of Microorganisms (GCM) 10K type strain sequencing project: providing services to taxonomists for standard genome sequencing and annotation.</title>
        <authorList>
            <consortium name="The Broad Institute Genomics Platform"/>
            <consortium name="The Broad Institute Genome Sequencing Center for Infectious Disease"/>
            <person name="Wu L."/>
            <person name="Ma J."/>
        </authorList>
    </citation>
    <scope>NUCLEOTIDE SEQUENCE [LARGE SCALE GENOMIC DNA]</scope>
    <source>
        <strain evidence="6">JCM 14718</strain>
    </source>
</reference>
<name>A0ABP4TFH9_9ACTN</name>
<gene>
    <name evidence="5" type="ORF">GCM10009765_40880</name>
</gene>
<evidence type="ECO:0000256" key="1">
    <source>
        <dbReference type="ARBA" id="ARBA00023015"/>
    </source>
</evidence>
<dbReference type="CDD" id="cd06170">
    <property type="entry name" value="LuxR_C_like"/>
    <property type="match status" value="1"/>
</dbReference>
<accession>A0ABP4TFH9</accession>
<protein>
    <recommendedName>
        <fullName evidence="4">HTH luxR-type domain-containing protein</fullName>
    </recommendedName>
</protein>
<dbReference type="PANTHER" id="PTHR44688:SF16">
    <property type="entry name" value="DNA-BINDING TRANSCRIPTIONAL ACTIVATOR DEVR_DOSR"/>
    <property type="match status" value="1"/>
</dbReference>
<dbReference type="Pfam" id="PF00196">
    <property type="entry name" value="GerE"/>
    <property type="match status" value="1"/>
</dbReference>
<evidence type="ECO:0000313" key="6">
    <source>
        <dbReference type="Proteomes" id="UP001500618"/>
    </source>
</evidence>
<dbReference type="InterPro" id="IPR016032">
    <property type="entry name" value="Sig_transdc_resp-reg_C-effctor"/>
</dbReference>
<comment type="caution">
    <text evidence="5">The sequence shown here is derived from an EMBL/GenBank/DDBJ whole genome shotgun (WGS) entry which is preliminary data.</text>
</comment>
<evidence type="ECO:0000256" key="3">
    <source>
        <dbReference type="ARBA" id="ARBA00023163"/>
    </source>
</evidence>
<dbReference type="SUPFAM" id="SSF46894">
    <property type="entry name" value="C-terminal effector domain of the bipartite response regulators"/>
    <property type="match status" value="1"/>
</dbReference>
<organism evidence="5 6">
    <name type="scientific">Fodinicola feengrottensis</name>
    <dbReference type="NCBI Taxonomy" id="435914"/>
    <lineage>
        <taxon>Bacteria</taxon>
        <taxon>Bacillati</taxon>
        <taxon>Actinomycetota</taxon>
        <taxon>Actinomycetes</taxon>
        <taxon>Mycobacteriales</taxon>
        <taxon>Fodinicola</taxon>
    </lineage>
</organism>
<proteinExistence type="predicted"/>
<dbReference type="Gene3D" id="1.10.10.10">
    <property type="entry name" value="Winged helix-like DNA-binding domain superfamily/Winged helix DNA-binding domain"/>
    <property type="match status" value="1"/>
</dbReference>
<sequence>MRANTYEPETDQLVRQHGELPSFDGEVGKLAAAIRTGMADLAAAVRGQRPDARQRIAAAAGAELTSRIHRYCVLLASEAGSLAPSPKPLTAREYEIALLVSDGLSNARIAARLFISERTVETHLRNSYLKLGLLTRVSLAQWAVRHGTYDHELLDQRNASVRTDVG</sequence>
<evidence type="ECO:0000256" key="2">
    <source>
        <dbReference type="ARBA" id="ARBA00023125"/>
    </source>
</evidence>
<evidence type="ECO:0000259" key="4">
    <source>
        <dbReference type="PROSITE" id="PS50043"/>
    </source>
</evidence>
<keyword evidence="1" id="KW-0805">Transcription regulation</keyword>
<dbReference type="InterPro" id="IPR000792">
    <property type="entry name" value="Tscrpt_reg_LuxR_C"/>
</dbReference>
<feature type="domain" description="HTH luxR-type" evidence="4">
    <location>
        <begin position="82"/>
        <end position="147"/>
    </location>
</feature>
<dbReference type="Proteomes" id="UP001500618">
    <property type="component" value="Unassembled WGS sequence"/>
</dbReference>
<dbReference type="InterPro" id="IPR036388">
    <property type="entry name" value="WH-like_DNA-bd_sf"/>
</dbReference>
<keyword evidence="3" id="KW-0804">Transcription</keyword>
<dbReference type="PROSITE" id="PS50043">
    <property type="entry name" value="HTH_LUXR_2"/>
    <property type="match status" value="1"/>
</dbReference>
<keyword evidence="6" id="KW-1185">Reference proteome</keyword>
<evidence type="ECO:0000313" key="5">
    <source>
        <dbReference type="EMBL" id="GAA1687209.1"/>
    </source>
</evidence>
<dbReference type="SMART" id="SM00421">
    <property type="entry name" value="HTH_LUXR"/>
    <property type="match status" value="1"/>
</dbReference>
<dbReference type="RefSeq" id="WP_344311837.1">
    <property type="nucleotide sequence ID" value="NZ_BAAANY010000014.1"/>
</dbReference>
<dbReference type="PRINTS" id="PR00038">
    <property type="entry name" value="HTHLUXR"/>
</dbReference>
<keyword evidence="2" id="KW-0238">DNA-binding</keyword>
<dbReference type="EMBL" id="BAAANY010000014">
    <property type="protein sequence ID" value="GAA1687209.1"/>
    <property type="molecule type" value="Genomic_DNA"/>
</dbReference>
<dbReference type="PANTHER" id="PTHR44688">
    <property type="entry name" value="DNA-BINDING TRANSCRIPTIONAL ACTIVATOR DEVR_DOSR"/>
    <property type="match status" value="1"/>
</dbReference>
<dbReference type="PROSITE" id="PS00622">
    <property type="entry name" value="HTH_LUXR_1"/>
    <property type="match status" value="1"/>
</dbReference>